<reference evidence="2" key="1">
    <citation type="submission" date="2018-05" db="EMBL/GenBank/DDBJ databases">
        <authorList>
            <person name="Lanie J.A."/>
            <person name="Ng W.-L."/>
            <person name="Kazmierczak K.M."/>
            <person name="Andrzejewski T.M."/>
            <person name="Davidsen T.M."/>
            <person name="Wayne K.J."/>
            <person name="Tettelin H."/>
            <person name="Glass J.I."/>
            <person name="Rusch D."/>
            <person name="Podicherti R."/>
            <person name="Tsui H.-C.T."/>
            <person name="Winkler M.E."/>
        </authorList>
    </citation>
    <scope>NUCLEOTIDE SEQUENCE</scope>
</reference>
<evidence type="ECO:0000313" key="2">
    <source>
        <dbReference type="EMBL" id="SUZ88995.1"/>
    </source>
</evidence>
<organism evidence="2">
    <name type="scientific">marine metagenome</name>
    <dbReference type="NCBI Taxonomy" id="408172"/>
    <lineage>
        <taxon>unclassified sequences</taxon>
        <taxon>metagenomes</taxon>
        <taxon>ecological metagenomes</taxon>
    </lineage>
</organism>
<dbReference type="PANTHER" id="PTHR34406:SF1">
    <property type="entry name" value="PROTEIN YCEI"/>
    <property type="match status" value="1"/>
</dbReference>
<dbReference type="InterPro" id="IPR036761">
    <property type="entry name" value="TTHA0802/YceI-like_sf"/>
</dbReference>
<dbReference type="InterPro" id="IPR007372">
    <property type="entry name" value="Lipid/polyisoprenoid-bd_YceI"/>
</dbReference>
<gene>
    <name evidence="2" type="ORF">METZ01_LOCUS41849</name>
</gene>
<name>A0A381RB52_9ZZZZ</name>
<proteinExistence type="predicted"/>
<protein>
    <recommendedName>
        <fullName evidence="1">Lipid/polyisoprenoid-binding YceI-like domain-containing protein</fullName>
    </recommendedName>
</protein>
<sequence length="228" mass="25781">MTWSLQTSISTAKKTIANPAACRQDTRRLARFHTINEQPHRGARTMVIHARWVIFLILVACTAIKVVEASEWQLLRDSSNVRFIGVVEGSAFRGRFENFSAMIDFDPKNPTAGKIIGVVEMTSAESGDAERDAYLMEEDWFNPQIYPKSRFESERVEQLDDGTFAAHGQLTLVGISQPVTMLFEFEVSDSTAHFSGRFEIMRLLFGVGWDSTNWIDNEVAVQVELDLQ</sequence>
<dbReference type="SUPFAM" id="SSF101874">
    <property type="entry name" value="YceI-like"/>
    <property type="match status" value="1"/>
</dbReference>
<dbReference type="Pfam" id="PF04264">
    <property type="entry name" value="YceI"/>
    <property type="match status" value="1"/>
</dbReference>
<accession>A0A381RB52</accession>
<dbReference type="SMART" id="SM00867">
    <property type="entry name" value="YceI"/>
    <property type="match status" value="1"/>
</dbReference>
<evidence type="ECO:0000259" key="1">
    <source>
        <dbReference type="SMART" id="SM00867"/>
    </source>
</evidence>
<dbReference type="EMBL" id="UINC01001797">
    <property type="protein sequence ID" value="SUZ88995.1"/>
    <property type="molecule type" value="Genomic_DNA"/>
</dbReference>
<dbReference type="PANTHER" id="PTHR34406">
    <property type="entry name" value="PROTEIN YCEI"/>
    <property type="match status" value="1"/>
</dbReference>
<dbReference type="Gene3D" id="2.40.128.110">
    <property type="entry name" value="Lipid/polyisoprenoid-binding, YceI-like"/>
    <property type="match status" value="1"/>
</dbReference>
<feature type="domain" description="Lipid/polyisoprenoid-binding YceI-like" evidence="1">
    <location>
        <begin position="71"/>
        <end position="228"/>
    </location>
</feature>
<dbReference type="AlphaFoldDB" id="A0A381RB52"/>